<dbReference type="EMBL" id="BARV01023868">
    <property type="protein sequence ID" value="GAI41722.1"/>
    <property type="molecule type" value="Genomic_DNA"/>
</dbReference>
<dbReference type="InterPro" id="IPR027417">
    <property type="entry name" value="P-loop_NTPase"/>
</dbReference>
<evidence type="ECO:0000256" key="2">
    <source>
        <dbReference type="ARBA" id="ARBA00022840"/>
    </source>
</evidence>
<evidence type="ECO:0000259" key="3">
    <source>
        <dbReference type="Pfam" id="PF00437"/>
    </source>
</evidence>
<organism evidence="4">
    <name type="scientific">marine sediment metagenome</name>
    <dbReference type="NCBI Taxonomy" id="412755"/>
    <lineage>
        <taxon>unclassified sequences</taxon>
        <taxon>metagenomes</taxon>
        <taxon>ecological metagenomes</taxon>
    </lineage>
</organism>
<proteinExistence type="predicted"/>
<gene>
    <name evidence="4" type="ORF">S06H3_39079</name>
</gene>
<evidence type="ECO:0000313" key="4">
    <source>
        <dbReference type="EMBL" id="GAI41722.1"/>
    </source>
</evidence>
<reference evidence="4" key="1">
    <citation type="journal article" date="2014" name="Front. Microbiol.">
        <title>High frequency of phylogenetically diverse reductive dehalogenase-homologous genes in deep subseafloor sedimentary metagenomes.</title>
        <authorList>
            <person name="Kawai M."/>
            <person name="Futagami T."/>
            <person name="Toyoda A."/>
            <person name="Takaki Y."/>
            <person name="Nishi S."/>
            <person name="Hori S."/>
            <person name="Arai W."/>
            <person name="Tsubouchi T."/>
            <person name="Morono Y."/>
            <person name="Uchiyama I."/>
            <person name="Ito T."/>
            <person name="Fujiyama A."/>
            <person name="Inagaki F."/>
            <person name="Takami H."/>
        </authorList>
    </citation>
    <scope>NUCLEOTIDE SEQUENCE</scope>
    <source>
        <strain evidence="4">Expedition CK06-06</strain>
    </source>
</reference>
<feature type="domain" description="Bacterial type II secretion system protein E" evidence="3">
    <location>
        <begin position="1"/>
        <end position="155"/>
    </location>
</feature>
<dbReference type="Pfam" id="PF00437">
    <property type="entry name" value="T2SSE"/>
    <property type="match status" value="1"/>
</dbReference>
<dbReference type="GO" id="GO:0005524">
    <property type="term" value="F:ATP binding"/>
    <property type="evidence" value="ECO:0007669"/>
    <property type="project" value="UniProtKB-KW"/>
</dbReference>
<name>X1NCG8_9ZZZZ</name>
<evidence type="ECO:0000256" key="1">
    <source>
        <dbReference type="ARBA" id="ARBA00022741"/>
    </source>
</evidence>
<comment type="caution">
    <text evidence="4">The sequence shown here is derived from an EMBL/GenBank/DDBJ whole genome shotgun (WGS) entry which is preliminary data.</text>
</comment>
<dbReference type="PANTHER" id="PTHR30258">
    <property type="entry name" value="TYPE II SECRETION SYSTEM PROTEIN GSPE-RELATED"/>
    <property type="match status" value="1"/>
</dbReference>
<sequence>AALTGHLVLSTLHTNDAPSSVIRLIDMGIEPFLISSSVIGIIAQRLVRKICPKCKKEIALTSEVVKILEDYEINSNDITLYKGEGCPYCKDTGYKGRIVIFELMIITETIKDLISRNVTTGKLREAAIKEGMNLLIEDGLKKVYEGITTIDEVLRVVSA</sequence>
<feature type="non-terminal residue" evidence="4">
    <location>
        <position position="1"/>
    </location>
</feature>
<dbReference type="Gene3D" id="3.40.50.300">
    <property type="entry name" value="P-loop containing nucleotide triphosphate hydrolases"/>
    <property type="match status" value="1"/>
</dbReference>
<dbReference type="GO" id="GO:0005886">
    <property type="term" value="C:plasma membrane"/>
    <property type="evidence" value="ECO:0007669"/>
    <property type="project" value="TreeGrafter"/>
</dbReference>
<dbReference type="GO" id="GO:0016887">
    <property type="term" value="F:ATP hydrolysis activity"/>
    <property type="evidence" value="ECO:0007669"/>
    <property type="project" value="TreeGrafter"/>
</dbReference>
<dbReference type="InterPro" id="IPR001482">
    <property type="entry name" value="T2SS/T4SS_dom"/>
</dbReference>
<dbReference type="AlphaFoldDB" id="X1NCG8"/>
<dbReference type="SUPFAM" id="SSF52540">
    <property type="entry name" value="P-loop containing nucleoside triphosphate hydrolases"/>
    <property type="match status" value="1"/>
</dbReference>
<keyword evidence="1" id="KW-0547">Nucleotide-binding</keyword>
<dbReference type="PANTHER" id="PTHR30258:SF1">
    <property type="entry name" value="PROTEIN TRANSPORT PROTEIN HOFB HOMOLOG"/>
    <property type="match status" value="1"/>
</dbReference>
<keyword evidence="2" id="KW-0067">ATP-binding</keyword>
<protein>
    <recommendedName>
        <fullName evidence="3">Bacterial type II secretion system protein E domain-containing protein</fullName>
    </recommendedName>
</protein>
<accession>X1NCG8</accession>